<evidence type="ECO:0000256" key="1">
    <source>
        <dbReference type="ARBA" id="ARBA00001974"/>
    </source>
</evidence>
<keyword evidence="4" id="KW-0560">Oxidoreductase</keyword>
<dbReference type="SUPFAM" id="SSF63380">
    <property type="entry name" value="Riboflavin synthase domain-like"/>
    <property type="match status" value="1"/>
</dbReference>
<feature type="domain" description="Sulfite reductase [NADPH] flavoprotein alpha-component-like FAD-binding" evidence="7">
    <location>
        <begin position="119"/>
        <end position="329"/>
    </location>
</feature>
<feature type="compositionally biased region" description="Gly residues" evidence="5">
    <location>
        <begin position="496"/>
        <end position="509"/>
    </location>
</feature>
<dbReference type="EMBL" id="CAUYUJ010009336">
    <property type="protein sequence ID" value="CAK0826503.1"/>
    <property type="molecule type" value="Genomic_DNA"/>
</dbReference>
<keyword evidence="3" id="KW-0274">FAD</keyword>
<protein>
    <recommendedName>
        <fullName evidence="10">FAD-binding FR-type domain-containing protein</fullName>
    </recommendedName>
</protein>
<dbReference type="PRINTS" id="PR00371">
    <property type="entry name" value="FPNCR"/>
</dbReference>
<evidence type="ECO:0000256" key="5">
    <source>
        <dbReference type="SAM" id="MobiDB-lite"/>
    </source>
</evidence>
<dbReference type="InterPro" id="IPR017938">
    <property type="entry name" value="Riboflavin_synthase-like_b-brl"/>
</dbReference>
<evidence type="ECO:0000256" key="3">
    <source>
        <dbReference type="ARBA" id="ARBA00022827"/>
    </source>
</evidence>
<accession>A0ABN9S3Z6</accession>
<dbReference type="InterPro" id="IPR003097">
    <property type="entry name" value="CysJ-like_FAD-binding"/>
</dbReference>
<organism evidence="8 9">
    <name type="scientific">Prorocentrum cordatum</name>
    <dbReference type="NCBI Taxonomy" id="2364126"/>
    <lineage>
        <taxon>Eukaryota</taxon>
        <taxon>Sar</taxon>
        <taxon>Alveolata</taxon>
        <taxon>Dinophyceae</taxon>
        <taxon>Prorocentrales</taxon>
        <taxon>Prorocentraceae</taxon>
        <taxon>Prorocentrum</taxon>
    </lineage>
</organism>
<feature type="region of interest" description="Disordered" evidence="5">
    <location>
        <begin position="477"/>
        <end position="509"/>
    </location>
</feature>
<evidence type="ECO:0000313" key="8">
    <source>
        <dbReference type="EMBL" id="CAK0826503.1"/>
    </source>
</evidence>
<dbReference type="Gene3D" id="1.20.990.10">
    <property type="entry name" value="NADPH-cytochrome p450 Reductase, Chain A, domain 3"/>
    <property type="match status" value="1"/>
</dbReference>
<gene>
    <name evidence="8" type="ORF">PCOR1329_LOCUS26329</name>
</gene>
<evidence type="ECO:0000313" key="9">
    <source>
        <dbReference type="Proteomes" id="UP001189429"/>
    </source>
</evidence>
<dbReference type="Gene3D" id="3.40.50.80">
    <property type="entry name" value="Nucleotide-binding domain of ferredoxin-NADP reductase (FNR) module"/>
    <property type="match status" value="1"/>
</dbReference>
<evidence type="ECO:0000259" key="6">
    <source>
        <dbReference type="Pfam" id="PF00175"/>
    </source>
</evidence>
<feature type="domain" description="Oxidoreductase FAD/NAD(P)-binding" evidence="6">
    <location>
        <begin position="362"/>
        <end position="465"/>
    </location>
</feature>
<dbReference type="Gene3D" id="2.40.30.10">
    <property type="entry name" value="Translation factors"/>
    <property type="match status" value="1"/>
</dbReference>
<comment type="cofactor">
    <cofactor evidence="1">
        <name>FAD</name>
        <dbReference type="ChEBI" id="CHEBI:57692"/>
    </cofactor>
</comment>
<name>A0ABN9S3Z6_9DINO</name>
<evidence type="ECO:0000256" key="2">
    <source>
        <dbReference type="ARBA" id="ARBA00022630"/>
    </source>
</evidence>
<dbReference type="InterPro" id="IPR039261">
    <property type="entry name" value="FNR_nucleotide-bd"/>
</dbReference>
<dbReference type="InterPro" id="IPR023173">
    <property type="entry name" value="NADPH_Cyt_P450_Rdtase_alpha"/>
</dbReference>
<comment type="caution">
    <text evidence="8">The sequence shown here is derived from an EMBL/GenBank/DDBJ whole genome shotgun (WGS) entry which is preliminary data.</text>
</comment>
<dbReference type="InterPro" id="IPR001709">
    <property type="entry name" value="Flavoprot_Pyr_Nucl_cyt_Rdtase"/>
</dbReference>
<sequence length="509" mass="56301">MPGDTVPAWAPKAALVGGTAALIVTLKYLSSKKTVEGGGVKKEVKAGGGKHESHEAGISVKASQVHQVAEYIADAGAKWDAKVKAEDVNKVGELSKYLAFQGEYKTSFAARPDVGEGVLVKVTDWKLLTPEDYDRTCFHVEFDIAGTSIEHLCNGAHGTALSVYSTNDAKKVQEFLQAMKLDPQAVVPVDEIAPQEEDGMTVLTTVEKLFTQYLDLFGKPTREFLKKLFPYAVDIQEKVAIAELTLERKMEDFQDRQARALTFADYFLEFPSLKIPVEKYAELVPTIKQRVYSICSSTDYRPGKCQLLVVREDWQAKGGDTKYGLCSSFLTFVRSGQWCVAHSTHSVMHMPEDKSVPVFMAGLGTGLAPFRAFVEQRRHEKSKGITVGPLTLFFGGRYSKAEYYYRDEFELYEREGLVKCCNAWSRDTSKKVYVQHKIMEEDEAIWRDLGREGSKGAFFLCGSKQPEKDVFAAIARDLPGQGRPVRGAGPREDGRAPGGGALRDGGLLS</sequence>
<proteinExistence type="predicted"/>
<dbReference type="PANTHER" id="PTHR19384:SF109">
    <property type="entry name" value="SULFITE REDUCTASE [NADPH] FLAVOPROTEIN COMPONENT"/>
    <property type="match status" value="1"/>
</dbReference>
<dbReference type="SUPFAM" id="SSF52343">
    <property type="entry name" value="Ferredoxin reductase-like, C-terminal NADP-linked domain"/>
    <property type="match status" value="1"/>
</dbReference>
<evidence type="ECO:0008006" key="10">
    <source>
        <dbReference type="Google" id="ProtNLM"/>
    </source>
</evidence>
<reference evidence="8" key="1">
    <citation type="submission" date="2023-10" db="EMBL/GenBank/DDBJ databases">
        <authorList>
            <person name="Chen Y."/>
            <person name="Shah S."/>
            <person name="Dougan E. K."/>
            <person name="Thang M."/>
            <person name="Chan C."/>
        </authorList>
    </citation>
    <scope>NUCLEOTIDE SEQUENCE [LARGE SCALE GENOMIC DNA]</scope>
</reference>
<evidence type="ECO:0000256" key="4">
    <source>
        <dbReference type="ARBA" id="ARBA00023002"/>
    </source>
</evidence>
<evidence type="ECO:0000259" key="7">
    <source>
        <dbReference type="Pfam" id="PF00667"/>
    </source>
</evidence>
<dbReference type="PANTHER" id="PTHR19384">
    <property type="entry name" value="NITRIC OXIDE SYNTHASE-RELATED"/>
    <property type="match status" value="1"/>
</dbReference>
<dbReference type="Pfam" id="PF00175">
    <property type="entry name" value="NAD_binding_1"/>
    <property type="match status" value="1"/>
</dbReference>
<dbReference type="Pfam" id="PF00667">
    <property type="entry name" value="FAD_binding_1"/>
    <property type="match status" value="1"/>
</dbReference>
<keyword evidence="9" id="KW-1185">Reference proteome</keyword>
<dbReference type="Proteomes" id="UP001189429">
    <property type="component" value="Unassembled WGS sequence"/>
</dbReference>
<dbReference type="InterPro" id="IPR001433">
    <property type="entry name" value="OxRdtase_FAD/NAD-bd"/>
</dbReference>
<keyword evidence="2" id="KW-0285">Flavoprotein</keyword>